<dbReference type="Pfam" id="PF14905">
    <property type="entry name" value="OMP_b-brl_3"/>
    <property type="match status" value="1"/>
</dbReference>
<feature type="chain" id="PRO_5031334415" evidence="9">
    <location>
        <begin position="20"/>
        <end position="824"/>
    </location>
</feature>
<feature type="signal peptide" evidence="9">
    <location>
        <begin position="1"/>
        <end position="19"/>
    </location>
</feature>
<dbReference type="PANTHER" id="PTHR30069">
    <property type="entry name" value="TONB-DEPENDENT OUTER MEMBRANE RECEPTOR"/>
    <property type="match status" value="1"/>
</dbReference>
<evidence type="ECO:0000256" key="2">
    <source>
        <dbReference type="ARBA" id="ARBA00022448"/>
    </source>
</evidence>
<dbReference type="GO" id="GO:0030246">
    <property type="term" value="F:carbohydrate binding"/>
    <property type="evidence" value="ECO:0007669"/>
    <property type="project" value="InterPro"/>
</dbReference>
<feature type="domain" description="TonB-dependent receptor plug" evidence="10">
    <location>
        <begin position="135"/>
        <end position="223"/>
    </location>
</feature>
<keyword evidence="2" id="KW-0813">Transport</keyword>
<dbReference type="Proteomes" id="UP000541425">
    <property type="component" value="Unassembled WGS sequence"/>
</dbReference>
<evidence type="ECO:0000313" key="12">
    <source>
        <dbReference type="EMBL" id="MBB3701878.1"/>
    </source>
</evidence>
<accession>A0A7W5UI96</accession>
<evidence type="ECO:0000256" key="8">
    <source>
        <dbReference type="SAM" id="MobiDB-lite"/>
    </source>
</evidence>
<dbReference type="SUPFAM" id="SSF49452">
    <property type="entry name" value="Starch-binding domain-like"/>
    <property type="match status" value="1"/>
</dbReference>
<keyword evidence="12" id="KW-0675">Receptor</keyword>
<feature type="domain" description="Outer membrane protein beta-barrel" evidence="11">
    <location>
        <begin position="378"/>
        <end position="770"/>
    </location>
</feature>
<protein>
    <submittedName>
        <fullName evidence="12">Outer membrane receptor protein involved in Fe transport</fullName>
    </submittedName>
</protein>
<dbReference type="InterPro" id="IPR039426">
    <property type="entry name" value="TonB-dep_rcpt-like"/>
</dbReference>
<reference evidence="12 13" key="1">
    <citation type="submission" date="2020-08" db="EMBL/GenBank/DDBJ databases">
        <title>Genomic Encyclopedia of Type Strains, Phase IV (KMG-IV): sequencing the most valuable type-strain genomes for metagenomic binning, comparative biology and taxonomic classification.</title>
        <authorList>
            <person name="Goeker M."/>
        </authorList>
    </citation>
    <scope>NUCLEOTIDE SEQUENCE [LARGE SCALE GENOMIC DNA]</scope>
    <source>
        <strain evidence="12 13">DSM 22548</strain>
    </source>
</reference>
<dbReference type="InterPro" id="IPR037066">
    <property type="entry name" value="Plug_dom_sf"/>
</dbReference>
<dbReference type="Pfam" id="PF07715">
    <property type="entry name" value="Plug"/>
    <property type="match status" value="1"/>
</dbReference>
<dbReference type="PANTHER" id="PTHR30069:SF29">
    <property type="entry name" value="HEMOGLOBIN AND HEMOGLOBIN-HAPTOGLOBIN-BINDING PROTEIN 1-RELATED"/>
    <property type="match status" value="1"/>
</dbReference>
<dbReference type="GO" id="GO:0009279">
    <property type="term" value="C:cell outer membrane"/>
    <property type="evidence" value="ECO:0007669"/>
    <property type="project" value="UniProtKB-SubCell"/>
</dbReference>
<dbReference type="Gene3D" id="2.40.170.20">
    <property type="entry name" value="TonB-dependent receptor, beta-barrel domain"/>
    <property type="match status" value="1"/>
</dbReference>
<keyword evidence="6" id="KW-0472">Membrane</keyword>
<evidence type="ECO:0000256" key="6">
    <source>
        <dbReference type="ARBA" id="ARBA00023136"/>
    </source>
</evidence>
<evidence type="ECO:0000256" key="5">
    <source>
        <dbReference type="ARBA" id="ARBA00022729"/>
    </source>
</evidence>
<evidence type="ECO:0000256" key="7">
    <source>
        <dbReference type="ARBA" id="ARBA00023237"/>
    </source>
</evidence>
<comment type="caution">
    <text evidence="12">The sequence shown here is derived from an EMBL/GenBank/DDBJ whole genome shotgun (WGS) entry which is preliminary data.</text>
</comment>
<evidence type="ECO:0000256" key="9">
    <source>
        <dbReference type="SAM" id="SignalP"/>
    </source>
</evidence>
<gene>
    <name evidence="12" type="ORF">FHS60_000320</name>
</gene>
<dbReference type="InterPro" id="IPR012910">
    <property type="entry name" value="Plug_dom"/>
</dbReference>
<dbReference type="InterPro" id="IPR013784">
    <property type="entry name" value="Carb-bd-like_fold"/>
</dbReference>
<sequence>MKKIFLIAILLSSSIFATAQVAGGYTIHGVVQDSLSQHKEPYATVRLFRKGEIKPLVVATTDTSGKFTLHYAKPGTYILQTAIIGKLPTKKELVLDADKVVELGTILTQDAGKSLATAEVVAARPLVKSQIDRLVYSMSDDPDAQTNTMLEMLRKVPLVTVDGQDNITVNGKANFKVYVNGKPNKMMSDNPSVVLKSFPASVVKKVEVITDPGAKYDAEGTSGILNIVTATEATTSGYTVTPTLSWSNRGWGGNIFGMVQIGKLTLSAHGGVNGQNSLRSTTESERELFHDPVNHLLRTTSEFSNRGTYGFGGLDASYDISKHDLLSVSSSIYAGRQKGHGLSSTFLTGNAGTVYSYDNVNHRDSRYHGINTSVDYQHQFGKENQNLTFSYRFSSDLRNNKTLNVYDNLQSVPFVLKDRRIDPDNKSQEHTAQIDFTSPLGENHTLSVGAKYIYRLNRSDNEEYSRLAGTATDFLPDVAQSLLYRHRTDISAGYTEYIYRLKRFSLRSGLRFESSHIRVTYPNGTRAAFSTRLNDWVPSLNLGYNLTDTQLLRLGYNLRIGRPDIYYLSPYVNHLSPEKISYGNPNLESETAHNFQLNYSLFSQKFSVNFSATYSTSYNGLTFYSFMKDGVEHSTSGNFLHSKQWSFDTYLNVNPWKSTAFTLNGNLKYSDLKSYRTSDHNYGFSGNFFAMLRQDLPWKLKFGLGVGANWNDISLQGQSSKFKYYFLNLSRSFLEEDRLTVTLNGFNIFNPRQTFNNTTQTAMFRSSTSSVLHGFSRISLGISWRFGKLRAVVKKTARSIENSDVKTGSTSQENGSNMGKSRGN</sequence>
<comment type="subcellular location">
    <subcellularLocation>
        <location evidence="1">Cell outer membrane</location>
        <topology evidence="1">Multi-pass membrane protein</topology>
    </subcellularLocation>
</comment>
<dbReference type="InterPro" id="IPR036942">
    <property type="entry name" value="Beta-barrel_TonB_sf"/>
</dbReference>
<dbReference type="InterPro" id="IPR041700">
    <property type="entry name" value="OMP_b-brl_3"/>
</dbReference>
<keyword evidence="3" id="KW-1134">Transmembrane beta strand</keyword>
<dbReference type="GO" id="GO:0044718">
    <property type="term" value="P:siderophore transmembrane transport"/>
    <property type="evidence" value="ECO:0007669"/>
    <property type="project" value="TreeGrafter"/>
</dbReference>
<keyword evidence="5 9" id="KW-0732">Signal</keyword>
<name>A0A7W5UI96_9BACT</name>
<dbReference type="RefSeq" id="WP_183694048.1">
    <property type="nucleotide sequence ID" value="NZ_JACICA010000001.1"/>
</dbReference>
<proteinExistence type="predicted"/>
<evidence type="ECO:0000256" key="4">
    <source>
        <dbReference type="ARBA" id="ARBA00022692"/>
    </source>
</evidence>
<evidence type="ECO:0000256" key="3">
    <source>
        <dbReference type="ARBA" id="ARBA00022452"/>
    </source>
</evidence>
<organism evidence="12 13">
    <name type="scientific">Alloprevotella rava</name>
    <dbReference type="NCBI Taxonomy" id="671218"/>
    <lineage>
        <taxon>Bacteria</taxon>
        <taxon>Pseudomonadati</taxon>
        <taxon>Bacteroidota</taxon>
        <taxon>Bacteroidia</taxon>
        <taxon>Bacteroidales</taxon>
        <taxon>Prevotellaceae</taxon>
        <taxon>Alloprevotella</taxon>
    </lineage>
</organism>
<dbReference type="AlphaFoldDB" id="A0A7W5UI96"/>
<evidence type="ECO:0000259" key="10">
    <source>
        <dbReference type="Pfam" id="PF07715"/>
    </source>
</evidence>
<evidence type="ECO:0000259" key="11">
    <source>
        <dbReference type="Pfam" id="PF14905"/>
    </source>
</evidence>
<dbReference type="Gene3D" id="2.170.130.10">
    <property type="entry name" value="TonB-dependent receptor, plug domain"/>
    <property type="match status" value="1"/>
</dbReference>
<dbReference type="GO" id="GO:0015344">
    <property type="term" value="F:siderophore uptake transmembrane transporter activity"/>
    <property type="evidence" value="ECO:0007669"/>
    <property type="project" value="TreeGrafter"/>
</dbReference>
<keyword evidence="4" id="KW-0812">Transmembrane</keyword>
<feature type="region of interest" description="Disordered" evidence="8">
    <location>
        <begin position="802"/>
        <end position="824"/>
    </location>
</feature>
<evidence type="ECO:0000256" key="1">
    <source>
        <dbReference type="ARBA" id="ARBA00004571"/>
    </source>
</evidence>
<dbReference type="EMBL" id="JACICA010000001">
    <property type="protein sequence ID" value="MBB3701878.1"/>
    <property type="molecule type" value="Genomic_DNA"/>
</dbReference>
<keyword evidence="7" id="KW-0998">Cell outer membrane</keyword>
<evidence type="ECO:0000313" key="13">
    <source>
        <dbReference type="Proteomes" id="UP000541425"/>
    </source>
</evidence>
<dbReference type="SUPFAM" id="SSF56935">
    <property type="entry name" value="Porins"/>
    <property type="match status" value="1"/>
</dbReference>